<name>A0A512BMH7_9HYPH</name>
<proteinExistence type="predicted"/>
<gene>
    <name evidence="1" type="ORF">MAE02_08540</name>
</gene>
<reference evidence="1 2" key="1">
    <citation type="submission" date="2019-07" db="EMBL/GenBank/DDBJ databases">
        <title>Whole genome shotgun sequence of Microvirga aerophila NBRC 106136.</title>
        <authorList>
            <person name="Hosoyama A."/>
            <person name="Uohara A."/>
            <person name="Ohji S."/>
            <person name="Ichikawa N."/>
        </authorList>
    </citation>
    <scope>NUCLEOTIDE SEQUENCE [LARGE SCALE GENOMIC DNA]</scope>
    <source>
        <strain evidence="1 2">NBRC 106136</strain>
    </source>
</reference>
<comment type="caution">
    <text evidence="1">The sequence shown here is derived from an EMBL/GenBank/DDBJ whole genome shotgun (WGS) entry which is preliminary data.</text>
</comment>
<accession>A0A512BMH7</accession>
<dbReference type="AlphaFoldDB" id="A0A512BMH7"/>
<keyword evidence="2" id="KW-1185">Reference proteome</keyword>
<sequence length="94" mass="10981">MDWLIHREAKSHGTMSGVENLNTFDVAEWNGVRQLKVPKLFCIEPNMIAIMEQALKRDESGFAANQEKGQADYEEKQSFYEFERDFIEYQCIAD</sequence>
<evidence type="ECO:0000313" key="1">
    <source>
        <dbReference type="EMBL" id="GEO13158.1"/>
    </source>
</evidence>
<dbReference type="Proteomes" id="UP000321085">
    <property type="component" value="Unassembled WGS sequence"/>
</dbReference>
<organism evidence="1 2">
    <name type="scientific">Microvirga aerophila</name>
    <dbReference type="NCBI Taxonomy" id="670291"/>
    <lineage>
        <taxon>Bacteria</taxon>
        <taxon>Pseudomonadati</taxon>
        <taxon>Pseudomonadota</taxon>
        <taxon>Alphaproteobacteria</taxon>
        <taxon>Hyphomicrobiales</taxon>
        <taxon>Methylobacteriaceae</taxon>
        <taxon>Microvirga</taxon>
    </lineage>
</organism>
<evidence type="ECO:0000313" key="2">
    <source>
        <dbReference type="Proteomes" id="UP000321085"/>
    </source>
</evidence>
<dbReference type="EMBL" id="BJYU01000006">
    <property type="protein sequence ID" value="GEO13158.1"/>
    <property type="molecule type" value="Genomic_DNA"/>
</dbReference>
<protein>
    <submittedName>
        <fullName evidence="1">Uncharacterized protein</fullName>
    </submittedName>
</protein>